<feature type="region of interest" description="Disordered" evidence="1">
    <location>
        <begin position="240"/>
        <end position="325"/>
    </location>
</feature>
<dbReference type="OrthoDB" id="3944128at2759"/>
<proteinExistence type="predicted"/>
<name>A0A0D2AQT2_9PEZI</name>
<keyword evidence="2" id="KW-0732">Signal</keyword>
<keyword evidence="4" id="KW-1185">Reference proteome</keyword>
<feature type="chain" id="PRO_5002238623" description="Ig-like domain-containing protein" evidence="2">
    <location>
        <begin position="24"/>
        <end position="491"/>
    </location>
</feature>
<dbReference type="VEuPathDB" id="FungiDB:PV09_06983"/>
<protein>
    <recommendedName>
        <fullName evidence="5">Ig-like domain-containing protein</fullName>
    </recommendedName>
</protein>
<feature type="compositionally biased region" description="Low complexity" evidence="1">
    <location>
        <begin position="278"/>
        <end position="296"/>
    </location>
</feature>
<evidence type="ECO:0000313" key="3">
    <source>
        <dbReference type="EMBL" id="KIW01504.1"/>
    </source>
</evidence>
<dbReference type="HOGENOM" id="CLU_550052_0_0_1"/>
<feature type="compositionally biased region" description="Low complexity" evidence="1">
    <location>
        <begin position="315"/>
        <end position="325"/>
    </location>
</feature>
<feature type="compositionally biased region" description="Polar residues" evidence="1">
    <location>
        <begin position="258"/>
        <end position="277"/>
    </location>
</feature>
<dbReference type="RefSeq" id="XP_016211373.1">
    <property type="nucleotide sequence ID" value="XM_016360696.1"/>
</dbReference>
<feature type="compositionally biased region" description="Polar residues" evidence="1">
    <location>
        <begin position="298"/>
        <end position="314"/>
    </location>
</feature>
<dbReference type="EMBL" id="KN847554">
    <property type="protein sequence ID" value="KIW01504.1"/>
    <property type="molecule type" value="Genomic_DNA"/>
</dbReference>
<evidence type="ECO:0000256" key="2">
    <source>
        <dbReference type="SAM" id="SignalP"/>
    </source>
</evidence>
<organism evidence="3 4">
    <name type="scientific">Verruconis gallopava</name>
    <dbReference type="NCBI Taxonomy" id="253628"/>
    <lineage>
        <taxon>Eukaryota</taxon>
        <taxon>Fungi</taxon>
        <taxon>Dikarya</taxon>
        <taxon>Ascomycota</taxon>
        <taxon>Pezizomycotina</taxon>
        <taxon>Dothideomycetes</taxon>
        <taxon>Pleosporomycetidae</taxon>
        <taxon>Venturiales</taxon>
        <taxon>Sympoventuriaceae</taxon>
        <taxon>Verruconis</taxon>
    </lineage>
</organism>
<evidence type="ECO:0000256" key="1">
    <source>
        <dbReference type="SAM" id="MobiDB-lite"/>
    </source>
</evidence>
<gene>
    <name evidence="3" type="ORF">PV09_06983</name>
</gene>
<sequence>MYSVSALKVLPLFSLLLVTVTEAVRIIPRDNNSSSITSPAPLASCTASCHALNGITTWHWVKATITGTVTAATVIYIVDERTNQTRTTTKLNTLPANVTMPPTNAAGTHISQIPVETEVGKTTTVEVAYPTEFVAYPLSYYWYGTLPTTDSNGKSVCSTLDSENREYITFSSYKTPAQETPTSTDSADKPGFTYALLSEVCYFRPIATINIGDAAPTLCSLEAVCPEAAVQTVMFLTETSVSHESSTPDPTPDPAPENTSKPGTSATALPENQSSIFSPSPTSPQGQSGQTGPASPAGQISSVNQPTVTPSRDGSQSTSLSSFTPLPTPIVLGGETASFDSLTNLVIGSQTVSQGSQITVGANTVSLASGGSVVVVNGKTESLVVAPTTAAVVISFGSITATANSDGNFVFSTLGHQTTVSLSTNGAGKTVAVVDGKTETVSTLPTSSSNAIGGAIASGIELSNKGLQLMRADYTRLSMLIVVLVAVVCNL</sequence>
<evidence type="ECO:0000313" key="4">
    <source>
        <dbReference type="Proteomes" id="UP000053259"/>
    </source>
</evidence>
<dbReference type="GeneID" id="27314956"/>
<feature type="signal peptide" evidence="2">
    <location>
        <begin position="1"/>
        <end position="23"/>
    </location>
</feature>
<accession>A0A0D2AQT2</accession>
<evidence type="ECO:0008006" key="5">
    <source>
        <dbReference type="Google" id="ProtNLM"/>
    </source>
</evidence>
<reference evidence="3 4" key="1">
    <citation type="submission" date="2015-01" db="EMBL/GenBank/DDBJ databases">
        <title>The Genome Sequence of Ochroconis gallopava CBS43764.</title>
        <authorList>
            <consortium name="The Broad Institute Genomics Platform"/>
            <person name="Cuomo C."/>
            <person name="de Hoog S."/>
            <person name="Gorbushina A."/>
            <person name="Stielow B."/>
            <person name="Teixiera M."/>
            <person name="Abouelleil A."/>
            <person name="Chapman S.B."/>
            <person name="Priest M."/>
            <person name="Young S.K."/>
            <person name="Wortman J."/>
            <person name="Nusbaum C."/>
            <person name="Birren B."/>
        </authorList>
    </citation>
    <scope>NUCLEOTIDE SEQUENCE [LARGE SCALE GENOMIC DNA]</scope>
    <source>
        <strain evidence="3 4">CBS 43764</strain>
    </source>
</reference>
<dbReference type="AlphaFoldDB" id="A0A0D2AQT2"/>
<dbReference type="Proteomes" id="UP000053259">
    <property type="component" value="Unassembled WGS sequence"/>
</dbReference>
<dbReference type="InParanoid" id="A0A0D2AQT2"/>